<accession>A0A5B7JNH9</accession>
<dbReference type="AlphaFoldDB" id="A0A5B7JNH9"/>
<evidence type="ECO:0000313" key="2">
    <source>
        <dbReference type="EMBL" id="MPC94647.1"/>
    </source>
</evidence>
<organism evidence="2 3">
    <name type="scientific">Portunus trituberculatus</name>
    <name type="common">Swimming crab</name>
    <name type="synonym">Neptunus trituberculatus</name>
    <dbReference type="NCBI Taxonomy" id="210409"/>
    <lineage>
        <taxon>Eukaryota</taxon>
        <taxon>Metazoa</taxon>
        <taxon>Ecdysozoa</taxon>
        <taxon>Arthropoda</taxon>
        <taxon>Crustacea</taxon>
        <taxon>Multicrustacea</taxon>
        <taxon>Malacostraca</taxon>
        <taxon>Eumalacostraca</taxon>
        <taxon>Eucarida</taxon>
        <taxon>Decapoda</taxon>
        <taxon>Pleocyemata</taxon>
        <taxon>Brachyura</taxon>
        <taxon>Eubrachyura</taxon>
        <taxon>Portunoidea</taxon>
        <taxon>Portunidae</taxon>
        <taxon>Portuninae</taxon>
        <taxon>Portunus</taxon>
    </lineage>
</organism>
<reference evidence="2 3" key="1">
    <citation type="submission" date="2019-05" db="EMBL/GenBank/DDBJ databases">
        <title>Another draft genome of Portunus trituberculatus and its Hox gene families provides insights of decapod evolution.</title>
        <authorList>
            <person name="Jeong J.-H."/>
            <person name="Song I."/>
            <person name="Kim S."/>
            <person name="Choi T."/>
            <person name="Kim D."/>
            <person name="Ryu S."/>
            <person name="Kim W."/>
        </authorList>
    </citation>
    <scope>NUCLEOTIDE SEQUENCE [LARGE SCALE GENOMIC DNA]</scope>
    <source>
        <tissue evidence="2">Muscle</tissue>
    </source>
</reference>
<gene>
    <name evidence="2" type="ORF">E2C01_089825</name>
</gene>
<name>A0A5B7JNH9_PORTR</name>
<keyword evidence="3" id="KW-1185">Reference proteome</keyword>
<protein>
    <submittedName>
        <fullName evidence="2">Uncharacterized protein</fullName>
    </submittedName>
</protein>
<sequence>MVLTVCAISGHKLNRNTINLNITAAASVDSNPSSLQGHCGMFLVLSIVKTTFLILLVATLTKPQPTASPSHPSQSCPFSLESPQPQGPVLRQ</sequence>
<evidence type="ECO:0000313" key="3">
    <source>
        <dbReference type="Proteomes" id="UP000324222"/>
    </source>
</evidence>
<proteinExistence type="predicted"/>
<comment type="caution">
    <text evidence="2">The sequence shown here is derived from an EMBL/GenBank/DDBJ whole genome shotgun (WGS) entry which is preliminary data.</text>
</comment>
<dbReference type="EMBL" id="VSRR010099403">
    <property type="protein sequence ID" value="MPC94647.1"/>
    <property type="molecule type" value="Genomic_DNA"/>
</dbReference>
<feature type="compositionally biased region" description="Polar residues" evidence="1">
    <location>
        <begin position="63"/>
        <end position="84"/>
    </location>
</feature>
<dbReference type="Proteomes" id="UP000324222">
    <property type="component" value="Unassembled WGS sequence"/>
</dbReference>
<evidence type="ECO:0000256" key="1">
    <source>
        <dbReference type="SAM" id="MobiDB-lite"/>
    </source>
</evidence>
<feature type="region of interest" description="Disordered" evidence="1">
    <location>
        <begin position="63"/>
        <end position="92"/>
    </location>
</feature>